<reference evidence="1" key="1">
    <citation type="journal article" date="2017" name="Science">
        <title>Giant viruses with an expanded complement of translation system components.</title>
        <authorList>
            <person name="Schulz F."/>
            <person name="Yutin N."/>
            <person name="Ivanova N.N."/>
            <person name="Ortega D.R."/>
            <person name="Lee T.K."/>
            <person name="Vierheilig J."/>
            <person name="Daims H."/>
            <person name="Horn M."/>
            <person name="Wagner M."/>
            <person name="Jensen G.J."/>
            <person name="Kyrpides N.C."/>
            <person name="Koonin E.V."/>
            <person name="Woyke T."/>
        </authorList>
    </citation>
    <scope>NUCLEOTIDE SEQUENCE</scope>
    <source>
        <strain evidence="1">KNV1</strain>
    </source>
</reference>
<gene>
    <name evidence="1" type="ORF">Klosneuvirus_4_129</name>
</gene>
<dbReference type="EMBL" id="KY684111">
    <property type="protein sequence ID" value="ARF12314.1"/>
    <property type="molecule type" value="Genomic_DNA"/>
</dbReference>
<protein>
    <submittedName>
        <fullName evidence="1">Uncharacterized protein</fullName>
    </submittedName>
</protein>
<name>A0A1V0SL11_9VIRU</name>
<sequence>MSKSTWTKYDLGCIKTVCGRCNGPWMPILHKVWNPYFDQKEGKIKLSEDPAFKPIRLNGEIDQRLVAICSHCGDRTYEWYSSSNKTRMIQRSKI</sequence>
<organism evidence="1">
    <name type="scientific">Klosneuvirus KNV1</name>
    <dbReference type="NCBI Taxonomy" id="1977640"/>
    <lineage>
        <taxon>Viruses</taxon>
        <taxon>Varidnaviria</taxon>
        <taxon>Bamfordvirae</taxon>
        <taxon>Nucleocytoviricota</taxon>
        <taxon>Megaviricetes</taxon>
        <taxon>Imitervirales</taxon>
        <taxon>Mimiviridae</taxon>
        <taxon>Klosneuvirinae</taxon>
        <taxon>Klosneuvirus</taxon>
    </lineage>
</organism>
<proteinExistence type="predicted"/>
<accession>A0A1V0SL11</accession>
<evidence type="ECO:0000313" key="1">
    <source>
        <dbReference type="EMBL" id="ARF12314.1"/>
    </source>
</evidence>